<evidence type="ECO:0000313" key="2">
    <source>
        <dbReference type="EMBL" id="CEL75504.1"/>
    </source>
</evidence>
<evidence type="ECO:0008006" key="3">
    <source>
        <dbReference type="Google" id="ProtNLM"/>
    </source>
</evidence>
<evidence type="ECO:0000256" key="1">
    <source>
        <dbReference type="SAM" id="MobiDB-lite"/>
    </source>
</evidence>
<dbReference type="EMBL" id="LN714498">
    <property type="protein sequence ID" value="CEL75504.1"/>
    <property type="molecule type" value="Genomic_DNA"/>
</dbReference>
<feature type="compositionally biased region" description="Basic and acidic residues" evidence="1">
    <location>
        <begin position="706"/>
        <end position="719"/>
    </location>
</feature>
<feature type="region of interest" description="Disordered" evidence="1">
    <location>
        <begin position="616"/>
        <end position="930"/>
    </location>
</feature>
<protein>
    <recommendedName>
        <fullName evidence="3">Oocyst wall protein</fullName>
    </recommendedName>
</protein>
<feature type="compositionally biased region" description="Basic and acidic residues" evidence="1">
    <location>
        <begin position="799"/>
        <end position="809"/>
    </location>
</feature>
<dbReference type="AlphaFoldDB" id="A0A0F7V452"/>
<feature type="region of interest" description="Disordered" evidence="1">
    <location>
        <begin position="518"/>
        <end position="541"/>
    </location>
</feature>
<feature type="compositionally biased region" description="Basic and acidic residues" evidence="1">
    <location>
        <begin position="738"/>
        <end position="752"/>
    </location>
</feature>
<organism evidence="2">
    <name type="scientific">Toxoplasma gondii (strain ATCC 50861 / VEG)</name>
    <dbReference type="NCBI Taxonomy" id="432359"/>
    <lineage>
        <taxon>Eukaryota</taxon>
        <taxon>Sar</taxon>
        <taxon>Alveolata</taxon>
        <taxon>Apicomplexa</taxon>
        <taxon>Conoidasida</taxon>
        <taxon>Coccidia</taxon>
        <taxon>Eucoccidiorida</taxon>
        <taxon>Eimeriorina</taxon>
        <taxon>Sarcocystidae</taxon>
        <taxon>Toxoplasma</taxon>
    </lineage>
</organism>
<feature type="compositionally biased region" description="Basic and acidic residues" evidence="1">
    <location>
        <begin position="616"/>
        <end position="629"/>
    </location>
</feature>
<accession>A0A0F7V452</accession>
<feature type="compositionally biased region" description="Low complexity" evidence="1">
    <location>
        <begin position="859"/>
        <end position="883"/>
    </location>
</feature>
<reference evidence="2" key="1">
    <citation type="journal article" date="2015" name="PLoS ONE">
        <title>Comprehensive Evaluation of Toxoplasma gondii VEG and Neospora caninum LIV Genomes with Tachyzoite Stage Transcriptome and Proteome Defines Novel Transcript Features.</title>
        <authorList>
            <person name="Ramaprasad A."/>
            <person name="Mourier T."/>
            <person name="Naeem R."/>
            <person name="Malas T.B."/>
            <person name="Moussa E."/>
            <person name="Panigrahi A."/>
            <person name="Vermont S.J."/>
            <person name="Otto T.D."/>
            <person name="Wastling J."/>
            <person name="Pain A."/>
        </authorList>
    </citation>
    <scope>NUCLEOTIDE SEQUENCE</scope>
    <source>
        <strain evidence="2">VEG</strain>
    </source>
</reference>
<feature type="region of interest" description="Disordered" evidence="1">
    <location>
        <begin position="457"/>
        <end position="492"/>
    </location>
</feature>
<feature type="compositionally biased region" description="Basic and acidic residues" evidence="1">
    <location>
        <begin position="458"/>
        <end position="485"/>
    </location>
</feature>
<proteinExistence type="predicted"/>
<name>A0A0F7V452_TOXGV</name>
<feature type="compositionally biased region" description="Basic and acidic residues" evidence="1">
    <location>
        <begin position="831"/>
        <end position="845"/>
    </location>
</feature>
<gene>
    <name evidence="2" type="ORF">BN1205_015245</name>
</gene>
<sequence length="1229" mass="132477">MAILSPALDSPTGRAVVGRRQMGMACTFPEASSPTHEGVRTGIVKNEAPTFQTLTQSTCRVPSFRFSPRTNDMSKPRNIPAHHGFATGPLEKRGLLFLLFLSLLLLNKDDAPPANPSPRPSDLWRAPLTARDTFHGAFQRLPDFASPVPVESRTCGLEAFPSGTFLPNTPPCLSNGSALLNFPHSSTLCRSFLPGLLFASAGPASAPAGEGSNGVGKTKKKSNDSLLVQTPTLEVAKHIVFPDPIFGKMSFQCPPEYDLVFNKCLKKVLRPPMPSCPYGSYMNEDGSCISVDKVPAERTCPAALRERVFAPGPHSGHPVLSLSRVSIVPAWLRVGTAHQCERRLFVDPVPFCEEGWDLSPDPETGLLTCVSFWSPPPARVCPEADYHLVGDSCVLEKLADPQPVCPQEFVYNRWDDMCRRVRAHAATPVCREGWKFIKETGKCTLEEEPTYLCPDGDMDGHLRPQLEAGKQGERPQHLWPEKSERSEEEDSVTGIFASGAVARGRLWDAAVRALQETPFFDRRSKGPGSPQAGAEAPRVADPAKAAQCATVETQSPQMGCEHGELISLLALEEGRLDISTDHDASRQDDESPRVHSFPSPLSLEVRDSLFHVLNEERRFSQAPERDQGQTRKPHVTPTDVPADEDLSAVFASSSFPSPPPDVLSSVEEPIPSSTSPSRLKMLNLRRPLSALGRSAGAQALDDEREDREKRERKAKREDTGEVLAPPEGGTLAADEGQAVDRRGEAKPSENGKKRAPPGASGDLSLRRGGRPGDGSDTGEADRRLLATGPPGTKDPSNNGRREKARETQEQRAPSTTRLDSHLASHLPTAGRGEKHPQKDLKDSENRAAPSPNGSAPFRATATASSGGSAKTAALTQRASLGLHRLPRLPSPRSRRLEASSKPPHTATSTSPNAKARLANEEPATSSTSSTFFAQETSAGLVCRQRIVVAPTLVPGPCSQKGGASPRGWAKADVSEKECVEVRTKKPTLICPSGRVADDAFVTSRCEQVEVEPVSVVCADGSAPSASFAGAEEQPFMRCLREEFEPSVALCSEGFDLHAATSRCVTTVKEAPGWTCPTGYRLPEHELPAQSAKEVVAPHLGSRKGDTPSPVVVGPPLPRVQAGFCERLEYAEVQFVCPVGFGREKDKKAKEWVCVAQKAVPATHLCDSGFFLEGDACVMHLTMAPSLVDQDGRPFPCVTRGDGSNSCGHAADWQGSLGVERETAKKHGKR</sequence>